<keyword evidence="3" id="KW-0687">Ribonucleoprotein</keyword>
<dbReference type="GO" id="GO:0006412">
    <property type="term" value="P:translation"/>
    <property type="evidence" value="ECO:0007669"/>
    <property type="project" value="InterPro"/>
</dbReference>
<accession>A0A8J6KJH9</accession>
<dbReference type="GO" id="GO:0003729">
    <property type="term" value="F:mRNA binding"/>
    <property type="evidence" value="ECO:0007669"/>
    <property type="project" value="TreeGrafter"/>
</dbReference>
<gene>
    <name evidence="4" type="ORF">LTLLF_200935</name>
</gene>
<dbReference type="InterPro" id="IPR036899">
    <property type="entry name" value="Ribosomal_uL13_sf"/>
</dbReference>
<evidence type="ECO:0000256" key="1">
    <source>
        <dbReference type="ARBA" id="ARBA00006227"/>
    </source>
</evidence>
<comment type="caution">
    <text evidence="4">The sequence shown here is derived from an EMBL/GenBank/DDBJ whole genome shotgun (WGS) entry which is preliminary data.</text>
</comment>
<evidence type="ECO:0000256" key="2">
    <source>
        <dbReference type="ARBA" id="ARBA00022980"/>
    </source>
</evidence>
<dbReference type="GO" id="GO:0022625">
    <property type="term" value="C:cytosolic large ribosomal subunit"/>
    <property type="evidence" value="ECO:0007669"/>
    <property type="project" value="TreeGrafter"/>
</dbReference>
<organism evidence="4 5">
    <name type="scientific">Microtus ochrogaster</name>
    <name type="common">Prairie vole</name>
    <dbReference type="NCBI Taxonomy" id="79684"/>
    <lineage>
        <taxon>Eukaryota</taxon>
        <taxon>Metazoa</taxon>
        <taxon>Chordata</taxon>
        <taxon>Craniata</taxon>
        <taxon>Vertebrata</taxon>
        <taxon>Euteleostomi</taxon>
        <taxon>Mammalia</taxon>
        <taxon>Eutheria</taxon>
        <taxon>Euarchontoglires</taxon>
        <taxon>Glires</taxon>
        <taxon>Rodentia</taxon>
        <taxon>Myomorpha</taxon>
        <taxon>Muroidea</taxon>
        <taxon>Cricetidae</taxon>
        <taxon>Arvicolinae</taxon>
        <taxon>Microtus</taxon>
    </lineage>
</organism>
<dbReference type="InterPro" id="IPR005822">
    <property type="entry name" value="Ribosomal_uL13"/>
</dbReference>
<dbReference type="AlphaFoldDB" id="A0A8J6KJH9"/>
<name>A0A8J6KJH9_MICOH</name>
<reference evidence="4" key="1">
    <citation type="submission" date="2020-03" db="EMBL/GenBank/DDBJ databases">
        <title>Studies in the Genomics of Life Span.</title>
        <authorList>
            <person name="Glass D."/>
        </authorList>
    </citation>
    <scope>NUCLEOTIDE SEQUENCE</scope>
    <source>
        <strain evidence="4">LTLLF</strain>
        <tissue evidence="4">Muscle</tissue>
    </source>
</reference>
<evidence type="ECO:0000313" key="5">
    <source>
        <dbReference type="Proteomes" id="UP000710432"/>
    </source>
</evidence>
<dbReference type="SUPFAM" id="SSF52161">
    <property type="entry name" value="Ribosomal protein L13"/>
    <property type="match status" value="1"/>
</dbReference>
<proteinExistence type="inferred from homology"/>
<comment type="similarity">
    <text evidence="1">Belongs to the universal ribosomal protein uL13 family.</text>
</comment>
<keyword evidence="2 4" id="KW-0689">Ribosomal protein</keyword>
<dbReference type="Gene3D" id="6.10.250.3250">
    <property type="match status" value="1"/>
</dbReference>
<evidence type="ECO:0000256" key="3">
    <source>
        <dbReference type="ARBA" id="ARBA00023274"/>
    </source>
</evidence>
<evidence type="ECO:0000313" key="4">
    <source>
        <dbReference type="EMBL" id="KAH0500365.1"/>
    </source>
</evidence>
<dbReference type="EMBL" id="JAATJU010027500">
    <property type="protein sequence ID" value="KAH0500365.1"/>
    <property type="molecule type" value="Genomic_DNA"/>
</dbReference>
<dbReference type="GO" id="GO:0003735">
    <property type="term" value="F:structural constituent of ribosome"/>
    <property type="evidence" value="ECO:0007669"/>
    <property type="project" value="InterPro"/>
</dbReference>
<dbReference type="FunFam" id="6.10.250.3250:FF:000001">
    <property type="entry name" value="60S ribosomal protein L13a"/>
    <property type="match status" value="1"/>
</dbReference>
<dbReference type="PANTHER" id="PTHR11545:SF3">
    <property type="entry name" value="LARGE RIBOSOMAL SUBUNIT PROTEIN UL13"/>
    <property type="match status" value="1"/>
</dbReference>
<dbReference type="GO" id="GO:0017148">
    <property type="term" value="P:negative regulation of translation"/>
    <property type="evidence" value="ECO:0007669"/>
    <property type="project" value="TreeGrafter"/>
</dbReference>
<sequence>MNTNPSRGPYHFQAPSRTFWCPVRGMLPHKTNRDQAALERLKVLDAIPPPYDKKKQVVVPTALKDVRVKPTKKFAYLGHLTYEVGWKYQAITATLEEKRKEKAKMHCWKKKQLLRLWKKAEKNIEKKSASSQRSSRPTDSLFMILNDKTVDIEVSKCFQTLNFFGKRVITSTASTAVSTLMINFSWQ</sequence>
<protein>
    <submittedName>
        <fullName evidence="4">60S ribosomal protein L13a</fullName>
    </submittedName>
</protein>
<dbReference type="Proteomes" id="UP000710432">
    <property type="component" value="Unassembled WGS sequence"/>
</dbReference>
<dbReference type="Gene3D" id="3.90.1180.10">
    <property type="entry name" value="Ribosomal protein L13"/>
    <property type="match status" value="1"/>
</dbReference>
<dbReference type="PANTHER" id="PTHR11545">
    <property type="entry name" value="RIBOSOMAL PROTEIN L13"/>
    <property type="match status" value="1"/>
</dbReference>